<accession>A0A370X768</accession>
<dbReference type="SUPFAM" id="SSF46785">
    <property type="entry name" value="Winged helix' DNA-binding domain"/>
    <property type="match status" value="1"/>
</dbReference>
<comment type="caution">
    <text evidence="3">The sequence shown here is derived from an EMBL/GenBank/DDBJ whole genome shotgun (WGS) entry which is preliminary data.</text>
</comment>
<proteinExistence type="predicted"/>
<gene>
    <name evidence="3" type="ORF">DWU99_11065</name>
</gene>
<dbReference type="InterPro" id="IPR036390">
    <property type="entry name" value="WH_DNA-bd_sf"/>
</dbReference>
<dbReference type="PROSITE" id="PS50995">
    <property type="entry name" value="HTH_MARR_2"/>
    <property type="match status" value="1"/>
</dbReference>
<dbReference type="InterPro" id="IPR000835">
    <property type="entry name" value="HTH_MarR-typ"/>
</dbReference>
<dbReference type="RefSeq" id="WP_115478074.1">
    <property type="nucleotide sequence ID" value="NZ_QRBF01000003.1"/>
</dbReference>
<dbReference type="EMBL" id="QRBF01000003">
    <property type="protein sequence ID" value="RDS84273.1"/>
    <property type="molecule type" value="Genomic_DNA"/>
</dbReference>
<evidence type="ECO:0000313" key="4">
    <source>
        <dbReference type="Proteomes" id="UP000255334"/>
    </source>
</evidence>
<dbReference type="SMART" id="SM00347">
    <property type="entry name" value="HTH_MARR"/>
    <property type="match status" value="1"/>
</dbReference>
<dbReference type="Proteomes" id="UP000255334">
    <property type="component" value="Unassembled WGS sequence"/>
</dbReference>
<feature type="domain" description="HTH marR-type" evidence="2">
    <location>
        <begin position="31"/>
        <end position="166"/>
    </location>
</feature>
<protein>
    <submittedName>
        <fullName evidence="3">MarR family transcriptional regulator</fullName>
    </submittedName>
</protein>
<dbReference type="PANTHER" id="PTHR33164">
    <property type="entry name" value="TRANSCRIPTIONAL REGULATOR, MARR FAMILY"/>
    <property type="match status" value="1"/>
</dbReference>
<dbReference type="OrthoDB" id="5953991at2"/>
<reference evidence="3 4" key="1">
    <citation type="submission" date="2018-07" db="EMBL/GenBank/DDBJ databases">
        <title>Dyella monticola sp. nov. and Dyella psychrodurans sp. nov. isolated from monsoon evergreen broad-leaved forest soil of Dinghu Mountain, China.</title>
        <authorList>
            <person name="Gao Z."/>
            <person name="Qiu L."/>
        </authorList>
    </citation>
    <scope>NUCLEOTIDE SEQUENCE [LARGE SCALE GENOMIC DNA]</scope>
    <source>
        <strain evidence="3 4">4MSK11</strain>
    </source>
</reference>
<dbReference type="GO" id="GO:0006950">
    <property type="term" value="P:response to stress"/>
    <property type="evidence" value="ECO:0007669"/>
    <property type="project" value="TreeGrafter"/>
</dbReference>
<feature type="region of interest" description="Disordered" evidence="1">
    <location>
        <begin position="1"/>
        <end position="28"/>
    </location>
</feature>
<dbReference type="GO" id="GO:0003700">
    <property type="term" value="F:DNA-binding transcription factor activity"/>
    <property type="evidence" value="ECO:0007669"/>
    <property type="project" value="InterPro"/>
</dbReference>
<evidence type="ECO:0000256" key="1">
    <source>
        <dbReference type="SAM" id="MobiDB-lite"/>
    </source>
</evidence>
<keyword evidence="4" id="KW-1185">Reference proteome</keyword>
<feature type="compositionally biased region" description="Basic and acidic residues" evidence="1">
    <location>
        <begin position="1"/>
        <end position="10"/>
    </location>
</feature>
<dbReference type="Gene3D" id="1.10.10.10">
    <property type="entry name" value="Winged helix-like DNA-binding domain superfamily/Winged helix DNA-binding domain"/>
    <property type="match status" value="1"/>
</dbReference>
<dbReference type="AlphaFoldDB" id="A0A370X768"/>
<dbReference type="InterPro" id="IPR036388">
    <property type="entry name" value="WH-like_DNA-bd_sf"/>
</dbReference>
<dbReference type="InterPro" id="IPR039422">
    <property type="entry name" value="MarR/SlyA-like"/>
</dbReference>
<name>A0A370X768_9GAMM</name>
<organism evidence="3 4">
    <name type="scientific">Dyella psychrodurans</name>
    <dbReference type="NCBI Taxonomy" id="1927960"/>
    <lineage>
        <taxon>Bacteria</taxon>
        <taxon>Pseudomonadati</taxon>
        <taxon>Pseudomonadota</taxon>
        <taxon>Gammaproteobacteria</taxon>
        <taxon>Lysobacterales</taxon>
        <taxon>Rhodanobacteraceae</taxon>
        <taxon>Dyella</taxon>
    </lineage>
</organism>
<evidence type="ECO:0000259" key="2">
    <source>
        <dbReference type="PROSITE" id="PS50995"/>
    </source>
</evidence>
<dbReference type="Pfam" id="PF12802">
    <property type="entry name" value="MarR_2"/>
    <property type="match status" value="1"/>
</dbReference>
<sequence length="181" mass="19943">MSKHLSDEWGKGTPNSTSPEHETAGTTTQTEADALYKMAEVSRVLRSATSTIEKLAHLVSGTSDLTLMHCLVLVHLSKAATCKQLELKSATGIPPAHLTKLLDELAHRGLVRRIRSSWDRRQIILALTEPGRETALRLLTSLHKLADKTQLDEIERLGSSLEHFVSTTENDARLDGKGEED</sequence>
<evidence type="ECO:0000313" key="3">
    <source>
        <dbReference type="EMBL" id="RDS84273.1"/>
    </source>
</evidence>
<dbReference type="PANTHER" id="PTHR33164:SF43">
    <property type="entry name" value="HTH-TYPE TRANSCRIPTIONAL REPRESSOR YETL"/>
    <property type="match status" value="1"/>
</dbReference>
<feature type="compositionally biased region" description="Polar residues" evidence="1">
    <location>
        <begin position="13"/>
        <end position="28"/>
    </location>
</feature>